<proteinExistence type="inferred from homology"/>
<dbReference type="STRING" id="869212.Turpa_2527"/>
<name>I4B7B0_TURPD</name>
<feature type="domain" description="Electron transfer flavoprotein alpha/beta-subunit N-terminal" evidence="5">
    <location>
        <begin position="21"/>
        <end position="209"/>
    </location>
</feature>
<dbReference type="InterPro" id="IPR014729">
    <property type="entry name" value="Rossmann-like_a/b/a_fold"/>
</dbReference>
<dbReference type="GO" id="GO:0009055">
    <property type="term" value="F:electron transfer activity"/>
    <property type="evidence" value="ECO:0007669"/>
    <property type="project" value="InterPro"/>
</dbReference>
<dbReference type="InterPro" id="IPR033948">
    <property type="entry name" value="ETF_beta_N"/>
</dbReference>
<dbReference type="OrthoDB" id="9804960at2"/>
<dbReference type="PATRIC" id="fig|869212.3.peg.2545"/>
<protein>
    <recommendedName>
        <fullName evidence="2">Electron transfer flavoprotein subunit beta</fullName>
    </recommendedName>
</protein>
<evidence type="ECO:0000259" key="5">
    <source>
        <dbReference type="SMART" id="SM00893"/>
    </source>
</evidence>
<keyword evidence="4" id="KW-0249">Electron transport</keyword>
<evidence type="ECO:0000313" key="6">
    <source>
        <dbReference type="EMBL" id="AFM13167.1"/>
    </source>
</evidence>
<dbReference type="SMART" id="SM00893">
    <property type="entry name" value="ETF"/>
    <property type="match status" value="1"/>
</dbReference>
<dbReference type="HOGENOM" id="CLU_060196_0_0_12"/>
<keyword evidence="3" id="KW-0813">Transport</keyword>
<evidence type="ECO:0000313" key="7">
    <source>
        <dbReference type="Proteomes" id="UP000006048"/>
    </source>
</evidence>
<accession>I4B7B0</accession>
<dbReference type="Pfam" id="PF01012">
    <property type="entry name" value="ETF"/>
    <property type="match status" value="1"/>
</dbReference>
<organism evidence="6 7">
    <name type="scientific">Turneriella parva (strain ATCC BAA-1111 / DSM 21527 / NCTC 11395 / H)</name>
    <name type="common">Leptospira parva</name>
    <dbReference type="NCBI Taxonomy" id="869212"/>
    <lineage>
        <taxon>Bacteria</taxon>
        <taxon>Pseudomonadati</taxon>
        <taxon>Spirochaetota</taxon>
        <taxon>Spirochaetia</taxon>
        <taxon>Leptospirales</taxon>
        <taxon>Leptospiraceae</taxon>
        <taxon>Turneriella</taxon>
    </lineage>
</organism>
<evidence type="ECO:0000256" key="2">
    <source>
        <dbReference type="ARBA" id="ARBA00016797"/>
    </source>
</evidence>
<dbReference type="AlphaFoldDB" id="I4B7B0"/>
<dbReference type="EMBL" id="CP002959">
    <property type="protein sequence ID" value="AFM13167.1"/>
    <property type="molecule type" value="Genomic_DNA"/>
</dbReference>
<dbReference type="RefSeq" id="WP_014803673.1">
    <property type="nucleotide sequence ID" value="NC_018020.1"/>
</dbReference>
<dbReference type="PANTHER" id="PTHR21294">
    <property type="entry name" value="ELECTRON TRANSFER FLAVOPROTEIN BETA-SUBUNIT"/>
    <property type="match status" value="1"/>
</dbReference>
<evidence type="ECO:0000256" key="3">
    <source>
        <dbReference type="ARBA" id="ARBA00022448"/>
    </source>
</evidence>
<dbReference type="PIRSF" id="PIRSF000090">
    <property type="entry name" value="Beta-ETF"/>
    <property type="match status" value="1"/>
</dbReference>
<dbReference type="Gene3D" id="3.40.50.620">
    <property type="entry name" value="HUPs"/>
    <property type="match status" value="1"/>
</dbReference>
<evidence type="ECO:0000256" key="1">
    <source>
        <dbReference type="ARBA" id="ARBA00007557"/>
    </source>
</evidence>
<sequence>MNTLVLIKQVPDTEAKINVAAGKISEAGIKWTISPYDEIALEEAIRMKEKSGGTVTALAVGDDSVQNALRSAFAMGADNAIHVKVDGYQMLDSFGIAKAIASAIEGADYKVVLAGRQGSDSDNGQVPLILATLKGWGCVSFAKKVEVSGDKAIIECEADGGEAVYEASLPVVITANAGLNEPRYPSLKGIMASKKKPIDSKPANIGAETKIEVLGFEPPPARPAGRTIDGADAAAKAKELVKSLREEIKAI</sequence>
<gene>
    <name evidence="6" type="ordered locus">Turpa_2527</name>
</gene>
<dbReference type="SUPFAM" id="SSF52402">
    <property type="entry name" value="Adenine nucleotide alpha hydrolases-like"/>
    <property type="match status" value="1"/>
</dbReference>
<dbReference type="Proteomes" id="UP000006048">
    <property type="component" value="Chromosome"/>
</dbReference>
<dbReference type="PANTHER" id="PTHR21294:SF8">
    <property type="entry name" value="ELECTRON TRANSFER FLAVOPROTEIN SUBUNIT BETA"/>
    <property type="match status" value="1"/>
</dbReference>
<dbReference type="InterPro" id="IPR014730">
    <property type="entry name" value="ETF_a/b_N"/>
</dbReference>
<dbReference type="KEGG" id="tpx:Turpa_2527"/>
<comment type="similarity">
    <text evidence="1">Belongs to the ETF beta-subunit/FixA family.</text>
</comment>
<evidence type="ECO:0000256" key="4">
    <source>
        <dbReference type="ARBA" id="ARBA00022982"/>
    </source>
</evidence>
<reference evidence="6 7" key="1">
    <citation type="submission" date="2012-06" db="EMBL/GenBank/DDBJ databases">
        <title>The complete chromosome of genome of Turneriella parva DSM 21527.</title>
        <authorList>
            <consortium name="US DOE Joint Genome Institute (JGI-PGF)"/>
            <person name="Lucas S."/>
            <person name="Han J."/>
            <person name="Lapidus A."/>
            <person name="Bruce D."/>
            <person name="Goodwin L."/>
            <person name="Pitluck S."/>
            <person name="Peters L."/>
            <person name="Kyrpides N."/>
            <person name="Mavromatis K."/>
            <person name="Ivanova N."/>
            <person name="Mikhailova N."/>
            <person name="Chertkov O."/>
            <person name="Detter J.C."/>
            <person name="Tapia R."/>
            <person name="Han C."/>
            <person name="Land M."/>
            <person name="Hauser L."/>
            <person name="Markowitz V."/>
            <person name="Cheng J.-F."/>
            <person name="Hugenholtz P."/>
            <person name="Woyke T."/>
            <person name="Wu D."/>
            <person name="Gronow S."/>
            <person name="Wellnitz S."/>
            <person name="Brambilla E."/>
            <person name="Klenk H.-P."/>
            <person name="Eisen J.A."/>
        </authorList>
    </citation>
    <scope>NUCLEOTIDE SEQUENCE [LARGE SCALE GENOMIC DNA]</scope>
    <source>
        <strain evidence="7">ATCC BAA-1111 / DSM 21527 / NCTC 11395 / H</strain>
    </source>
</reference>
<keyword evidence="7" id="KW-1185">Reference proteome</keyword>
<dbReference type="InterPro" id="IPR012255">
    <property type="entry name" value="ETF_b"/>
</dbReference>
<dbReference type="CDD" id="cd01714">
    <property type="entry name" value="ETF_beta"/>
    <property type="match status" value="1"/>
</dbReference>